<gene>
    <name evidence="15" type="ORF">C1SCF055_LOCUS16595</name>
</gene>
<keyword evidence="17" id="KW-1185">Reference proteome</keyword>
<comment type="subcellular location">
    <subcellularLocation>
        <location evidence="3">Cytoplasm</location>
    </subcellularLocation>
    <subcellularLocation>
        <location evidence="2">Nucleus</location>
    </subcellularLocation>
</comment>
<dbReference type="PANTHER" id="PTHR10797">
    <property type="entry name" value="CCR4-NOT TRANSCRIPTION COMPLEX SUBUNIT"/>
    <property type="match status" value="1"/>
</dbReference>
<dbReference type="GO" id="GO:0004535">
    <property type="term" value="F:poly(A)-specific ribonuclease activity"/>
    <property type="evidence" value="ECO:0007669"/>
    <property type="project" value="UniProtKB-EC"/>
</dbReference>
<evidence type="ECO:0000256" key="11">
    <source>
        <dbReference type="ARBA" id="ARBA00022884"/>
    </source>
</evidence>
<organism evidence="15">
    <name type="scientific">Cladocopium goreaui</name>
    <dbReference type="NCBI Taxonomy" id="2562237"/>
    <lineage>
        <taxon>Eukaryota</taxon>
        <taxon>Sar</taxon>
        <taxon>Alveolata</taxon>
        <taxon>Dinophyceae</taxon>
        <taxon>Suessiales</taxon>
        <taxon>Symbiodiniaceae</taxon>
        <taxon>Cladocopium</taxon>
    </lineage>
</organism>
<evidence type="ECO:0000256" key="10">
    <source>
        <dbReference type="ARBA" id="ARBA00022839"/>
    </source>
</evidence>
<evidence type="ECO:0000256" key="3">
    <source>
        <dbReference type="ARBA" id="ARBA00004496"/>
    </source>
</evidence>
<dbReference type="OrthoDB" id="1164111at2759"/>
<dbReference type="Proteomes" id="UP001152797">
    <property type="component" value="Unassembled WGS sequence"/>
</dbReference>
<dbReference type="AlphaFoldDB" id="A0A9P1FVC6"/>
<evidence type="ECO:0000256" key="1">
    <source>
        <dbReference type="ARBA" id="ARBA00001663"/>
    </source>
</evidence>
<keyword evidence="10" id="KW-0269">Exonuclease</keyword>
<evidence type="ECO:0000256" key="14">
    <source>
        <dbReference type="ARBA" id="ARBA00023242"/>
    </source>
</evidence>
<accession>A0A9P1FVC6</accession>
<evidence type="ECO:0000256" key="9">
    <source>
        <dbReference type="ARBA" id="ARBA00022801"/>
    </source>
</evidence>
<evidence type="ECO:0000313" key="16">
    <source>
        <dbReference type="EMBL" id="CAL4776838.1"/>
    </source>
</evidence>
<evidence type="ECO:0000256" key="5">
    <source>
        <dbReference type="ARBA" id="ARBA00012161"/>
    </source>
</evidence>
<dbReference type="EMBL" id="CAMXCT020001380">
    <property type="protein sequence ID" value="CAL1142901.1"/>
    <property type="molecule type" value="Genomic_DNA"/>
</dbReference>
<evidence type="ECO:0000313" key="17">
    <source>
        <dbReference type="Proteomes" id="UP001152797"/>
    </source>
</evidence>
<dbReference type="Gene3D" id="3.30.420.10">
    <property type="entry name" value="Ribonuclease H-like superfamily/Ribonuclease H"/>
    <property type="match status" value="1"/>
</dbReference>
<keyword evidence="14" id="KW-0539">Nucleus</keyword>
<dbReference type="GO" id="GO:0046872">
    <property type="term" value="F:metal ion binding"/>
    <property type="evidence" value="ECO:0007669"/>
    <property type="project" value="UniProtKB-KW"/>
</dbReference>
<dbReference type="GO" id="GO:0030014">
    <property type="term" value="C:CCR4-NOT complex"/>
    <property type="evidence" value="ECO:0007669"/>
    <property type="project" value="InterPro"/>
</dbReference>
<evidence type="ECO:0000256" key="6">
    <source>
        <dbReference type="ARBA" id="ARBA00022490"/>
    </source>
</evidence>
<dbReference type="EC" id="3.1.13.4" evidence="5"/>
<keyword evidence="8" id="KW-0479">Metal-binding</keyword>
<dbReference type="InterPro" id="IPR012337">
    <property type="entry name" value="RNaseH-like_sf"/>
</dbReference>
<reference evidence="16 17" key="2">
    <citation type="submission" date="2024-05" db="EMBL/GenBank/DDBJ databases">
        <authorList>
            <person name="Chen Y."/>
            <person name="Shah S."/>
            <person name="Dougan E. K."/>
            <person name="Thang M."/>
            <person name="Chan C."/>
        </authorList>
    </citation>
    <scope>NUCLEOTIDE SEQUENCE [LARGE SCALE GENOMIC DNA]</scope>
</reference>
<keyword evidence="12" id="KW-0805">Transcription regulation</keyword>
<keyword evidence="11" id="KW-0694">RNA-binding</keyword>
<name>A0A9P1FVC6_9DINO</name>
<dbReference type="EMBL" id="CAMXCT030001380">
    <property type="protein sequence ID" value="CAL4776838.1"/>
    <property type="molecule type" value="Genomic_DNA"/>
</dbReference>
<evidence type="ECO:0000256" key="7">
    <source>
        <dbReference type="ARBA" id="ARBA00022722"/>
    </source>
</evidence>
<dbReference type="GO" id="GO:0003723">
    <property type="term" value="F:RNA binding"/>
    <property type="evidence" value="ECO:0007669"/>
    <property type="project" value="UniProtKB-KW"/>
</dbReference>
<dbReference type="InterPro" id="IPR006941">
    <property type="entry name" value="RNase_CAF1"/>
</dbReference>
<dbReference type="InterPro" id="IPR036397">
    <property type="entry name" value="RNaseH_sf"/>
</dbReference>
<evidence type="ECO:0000256" key="8">
    <source>
        <dbReference type="ARBA" id="ARBA00022723"/>
    </source>
</evidence>
<dbReference type="GO" id="GO:0005737">
    <property type="term" value="C:cytoplasm"/>
    <property type="evidence" value="ECO:0007669"/>
    <property type="project" value="UniProtKB-SubCell"/>
</dbReference>
<evidence type="ECO:0000256" key="2">
    <source>
        <dbReference type="ARBA" id="ARBA00004123"/>
    </source>
</evidence>
<evidence type="ECO:0000256" key="12">
    <source>
        <dbReference type="ARBA" id="ARBA00023015"/>
    </source>
</evidence>
<dbReference type="SUPFAM" id="SSF53098">
    <property type="entry name" value="Ribonuclease H-like"/>
    <property type="match status" value="1"/>
</dbReference>
<dbReference type="InterPro" id="IPR039637">
    <property type="entry name" value="CNOT7/CNOT8/Pop2"/>
</dbReference>
<dbReference type="EMBL" id="CAMXCT010001380">
    <property type="protein sequence ID" value="CAI3989526.1"/>
    <property type="molecule type" value="Genomic_DNA"/>
</dbReference>
<reference evidence="15" key="1">
    <citation type="submission" date="2022-10" db="EMBL/GenBank/DDBJ databases">
        <authorList>
            <person name="Chen Y."/>
            <person name="Dougan E. K."/>
            <person name="Chan C."/>
            <person name="Rhodes N."/>
            <person name="Thang M."/>
        </authorList>
    </citation>
    <scope>NUCLEOTIDE SEQUENCE</scope>
</reference>
<evidence type="ECO:0000256" key="4">
    <source>
        <dbReference type="ARBA" id="ARBA00008372"/>
    </source>
</evidence>
<comment type="catalytic activity">
    <reaction evidence="1">
        <text>Exonucleolytic cleavage of poly(A) to 5'-AMP.</text>
        <dbReference type="EC" id="3.1.13.4"/>
    </reaction>
</comment>
<dbReference type="Pfam" id="PF04857">
    <property type="entry name" value="CAF1"/>
    <property type="match status" value="1"/>
</dbReference>
<evidence type="ECO:0000256" key="13">
    <source>
        <dbReference type="ARBA" id="ARBA00023163"/>
    </source>
</evidence>
<keyword evidence="7" id="KW-0540">Nuclease</keyword>
<keyword evidence="13" id="KW-0804">Transcription</keyword>
<evidence type="ECO:0000313" key="15">
    <source>
        <dbReference type="EMBL" id="CAI3989526.1"/>
    </source>
</evidence>
<keyword evidence="9" id="KW-0378">Hydrolase</keyword>
<sequence length="143" mass="16203">MCHWSDMDWLPEVLAMDTATGQNVMPLRCWSMPDSSVILTRTQEFAGFLREEKQFAKPLVRYAALRQNCDHLRPIQLGISVADADGRLRGTWCFNLLFNVWTDLYSEASMNFLAAAGLDFTRHAEEGIEPVRMPRGHGEDGAI</sequence>
<comment type="caution">
    <text evidence="15">The sequence shown here is derived from an EMBL/GenBank/DDBJ whole genome shotgun (WGS) entry which is preliminary data.</text>
</comment>
<proteinExistence type="inferred from homology"/>
<protein>
    <recommendedName>
        <fullName evidence="5">poly(A)-specific ribonuclease</fullName>
        <ecNumber evidence="5">3.1.13.4</ecNumber>
    </recommendedName>
</protein>
<dbReference type="GO" id="GO:0005634">
    <property type="term" value="C:nucleus"/>
    <property type="evidence" value="ECO:0007669"/>
    <property type="project" value="UniProtKB-SubCell"/>
</dbReference>
<keyword evidence="6" id="KW-0963">Cytoplasm</keyword>
<comment type="similarity">
    <text evidence="4">Belongs to the CAF1 family.</text>
</comment>